<dbReference type="AlphaFoldDB" id="A0A8I6SH39"/>
<dbReference type="SUPFAM" id="SSF160631">
    <property type="entry name" value="SMI1/KNR4-like"/>
    <property type="match status" value="1"/>
</dbReference>
<dbReference type="InterPro" id="IPR037883">
    <property type="entry name" value="Knr4/Smi1-like_sf"/>
</dbReference>
<feature type="compositionally biased region" description="Basic and acidic residues" evidence="1">
    <location>
        <begin position="358"/>
        <end position="370"/>
    </location>
</feature>
<evidence type="ECO:0000313" key="3">
    <source>
        <dbReference type="EnsemblMetazoa" id="XP_014260972.1"/>
    </source>
</evidence>
<dbReference type="Gene3D" id="3.40.1580.10">
    <property type="entry name" value="SMI1/KNR4-like"/>
    <property type="match status" value="1"/>
</dbReference>
<reference evidence="3" key="1">
    <citation type="submission" date="2022-01" db="UniProtKB">
        <authorList>
            <consortium name="EnsemblMetazoa"/>
        </authorList>
    </citation>
    <scope>IDENTIFICATION</scope>
</reference>
<dbReference type="EnsemblMetazoa" id="XM_014405486.2">
    <property type="protein sequence ID" value="XP_014260972.1"/>
    <property type="gene ID" value="LOC106673388"/>
</dbReference>
<dbReference type="Pfam" id="PF09346">
    <property type="entry name" value="SMI1_KNR4"/>
    <property type="match status" value="1"/>
</dbReference>
<organism evidence="3 4">
    <name type="scientific">Cimex lectularius</name>
    <name type="common">Bed bug</name>
    <name type="synonym">Acanthia lectularia</name>
    <dbReference type="NCBI Taxonomy" id="79782"/>
    <lineage>
        <taxon>Eukaryota</taxon>
        <taxon>Metazoa</taxon>
        <taxon>Ecdysozoa</taxon>
        <taxon>Arthropoda</taxon>
        <taxon>Hexapoda</taxon>
        <taxon>Insecta</taxon>
        <taxon>Pterygota</taxon>
        <taxon>Neoptera</taxon>
        <taxon>Paraneoptera</taxon>
        <taxon>Hemiptera</taxon>
        <taxon>Heteroptera</taxon>
        <taxon>Panheteroptera</taxon>
        <taxon>Cimicomorpha</taxon>
        <taxon>Cimicidae</taxon>
        <taxon>Cimex</taxon>
    </lineage>
</organism>
<accession>A0A8I6SH39</accession>
<dbReference type="OrthoDB" id="10249691at2759"/>
<dbReference type="PANTHER" id="PTHR31854:SF2">
    <property type="entry name" value="TUBULIN POLYGLUTAMYLASE COMPLEX SUBUNIT 2"/>
    <property type="match status" value="1"/>
</dbReference>
<dbReference type="SMART" id="SM00860">
    <property type="entry name" value="SMI1_KNR4"/>
    <property type="match status" value="1"/>
</dbReference>
<feature type="domain" description="Knr4/Smi1-like" evidence="2">
    <location>
        <begin position="49"/>
        <end position="304"/>
    </location>
</feature>
<evidence type="ECO:0000313" key="4">
    <source>
        <dbReference type="Proteomes" id="UP000494040"/>
    </source>
</evidence>
<keyword evidence="4" id="KW-1185">Reference proteome</keyword>
<evidence type="ECO:0000256" key="1">
    <source>
        <dbReference type="SAM" id="MobiDB-lite"/>
    </source>
</evidence>
<dbReference type="Proteomes" id="UP000494040">
    <property type="component" value="Unassembled WGS sequence"/>
</dbReference>
<gene>
    <name evidence="3" type="primary">106673388</name>
</gene>
<name>A0A8I6SH39_CIMLE</name>
<evidence type="ECO:0000259" key="2">
    <source>
        <dbReference type="SMART" id="SM00860"/>
    </source>
</evidence>
<dbReference type="InterPro" id="IPR039231">
    <property type="entry name" value="TPGS2"/>
</dbReference>
<sequence>MIESPNQKIAFSHLPESEKSFYEKITLGLPSALKKVSGVHKVEIQRKKGCTEDEVLSWEMRNDCRLPEDLRNFYKSTDGFYLTWGYKMTSDVIPIGKLAINRLSCLNKLYNESLLALSPVVPHDHPRFDRLTDKIFALDYTRDGCYPCLVYMGHKDEYSIWLLDRSLEWHFLSSTFNKYFRVMLIHQGLPQWQLMLTPVGMAPWAEQLAYSMAQNVVYEGETRVKAQRGEPSKVSPEIQFLVNEEKPLKGDVAELYTLPFDDGSNLLEDLSITYESGSSENISDIDSDTHLDAESDIFDEFIELTSEECIADVILPTDEMPHEESPPPLPKIDYMEVLQSISKMAGCMRNNSSANLTRDNETKTQKLDKE</sequence>
<dbReference type="KEGG" id="clec:106673388"/>
<proteinExistence type="predicted"/>
<protein>
    <recommendedName>
        <fullName evidence="2">Knr4/Smi1-like domain-containing protein</fullName>
    </recommendedName>
</protein>
<dbReference type="PANTHER" id="PTHR31854">
    <property type="entry name" value="TUBULIN POLYGLUTAMYLASE COMPLEX SUBUNIT 2"/>
    <property type="match status" value="1"/>
</dbReference>
<feature type="region of interest" description="Disordered" evidence="1">
    <location>
        <begin position="349"/>
        <end position="370"/>
    </location>
</feature>
<dbReference type="InterPro" id="IPR018958">
    <property type="entry name" value="Knr4/Smi1-like_dom"/>
</dbReference>